<dbReference type="AlphaFoldDB" id="A0A6G8F3C2"/>
<sequence length="104" mass="10821">MKKFMTVLSAVMFLAACENVDMTKYTTASADDSIKTRLRACMLNEATERLKAGTLLANGLSAAADDISNTCIKKLALQAAGIDTEAASTATSILNSLLGSTAAQ</sequence>
<accession>A0A6G8F3C2</accession>
<evidence type="ECO:0008006" key="2">
    <source>
        <dbReference type="Google" id="ProtNLM"/>
    </source>
</evidence>
<dbReference type="EMBL" id="MN990732">
    <property type="protein sequence ID" value="QIM10692.1"/>
    <property type="molecule type" value="Genomic_DNA"/>
</dbReference>
<reference evidence="1" key="1">
    <citation type="journal article" date="2020" name="J. ISSAAS">
        <title>Lactobacilli and other gastrointestinal microbiota of Peromyscus leucopus, reservoir host for agents of Lyme disease and other zoonoses in North America.</title>
        <authorList>
            <person name="Milovic A."/>
            <person name="Bassam K."/>
            <person name="Shao H."/>
            <person name="Chatzistamou I."/>
            <person name="Tufts D.M."/>
            <person name="Diuk-Wasser M."/>
            <person name="Barbour A.G."/>
        </authorList>
    </citation>
    <scope>NUCLEOTIDE SEQUENCE</scope>
    <source>
        <strain evidence="1">LL90</strain>
    </source>
</reference>
<protein>
    <recommendedName>
        <fullName evidence="2">Lipoprotein</fullName>
    </recommendedName>
</protein>
<evidence type="ECO:0000313" key="1">
    <source>
        <dbReference type="EMBL" id="QIM10692.1"/>
    </source>
</evidence>
<gene>
    <name evidence="1" type="ORF">PlAlph_5840</name>
</gene>
<name>A0A6G8F3C2_9PROT</name>
<proteinExistence type="predicted"/>
<organism evidence="1">
    <name type="scientific">uncultured Alphaproteobacteria bacterium</name>
    <dbReference type="NCBI Taxonomy" id="91750"/>
    <lineage>
        <taxon>Bacteria</taxon>
        <taxon>Pseudomonadati</taxon>
        <taxon>Pseudomonadota</taxon>
        <taxon>Alphaproteobacteria</taxon>
        <taxon>environmental samples</taxon>
    </lineage>
</organism>
<dbReference type="PROSITE" id="PS51257">
    <property type="entry name" value="PROKAR_LIPOPROTEIN"/>
    <property type="match status" value="1"/>
</dbReference>